<evidence type="ECO:0000313" key="5">
    <source>
        <dbReference type="Proteomes" id="UP001178507"/>
    </source>
</evidence>
<keyword evidence="2 3" id="KW-0040">ANK repeat</keyword>
<dbReference type="PANTHER" id="PTHR24171:SF8">
    <property type="entry name" value="BRCA1-ASSOCIATED RING DOMAIN PROTEIN 1"/>
    <property type="match status" value="1"/>
</dbReference>
<dbReference type="Pfam" id="PF12796">
    <property type="entry name" value="Ank_2"/>
    <property type="match status" value="2"/>
</dbReference>
<dbReference type="GO" id="GO:0085020">
    <property type="term" value="P:protein K6-linked ubiquitination"/>
    <property type="evidence" value="ECO:0007669"/>
    <property type="project" value="TreeGrafter"/>
</dbReference>
<dbReference type="PROSITE" id="PS50297">
    <property type="entry name" value="ANK_REP_REGION"/>
    <property type="match status" value="4"/>
</dbReference>
<reference evidence="4" key="1">
    <citation type="submission" date="2023-08" db="EMBL/GenBank/DDBJ databases">
        <authorList>
            <person name="Chen Y."/>
            <person name="Shah S."/>
            <person name="Dougan E. K."/>
            <person name="Thang M."/>
            <person name="Chan C."/>
        </authorList>
    </citation>
    <scope>NUCLEOTIDE SEQUENCE</scope>
</reference>
<feature type="repeat" description="ANK" evidence="3">
    <location>
        <begin position="187"/>
        <end position="219"/>
    </location>
</feature>
<evidence type="ECO:0000256" key="1">
    <source>
        <dbReference type="ARBA" id="ARBA00022737"/>
    </source>
</evidence>
<dbReference type="GO" id="GO:0004842">
    <property type="term" value="F:ubiquitin-protein transferase activity"/>
    <property type="evidence" value="ECO:0007669"/>
    <property type="project" value="TreeGrafter"/>
</dbReference>
<protein>
    <submittedName>
        <fullName evidence="4">Uncharacterized protein</fullName>
    </submittedName>
</protein>
<keyword evidence="1" id="KW-0677">Repeat</keyword>
<dbReference type="EMBL" id="CAUJNA010003271">
    <property type="protein sequence ID" value="CAJ1397579.1"/>
    <property type="molecule type" value="Genomic_DNA"/>
</dbReference>
<feature type="repeat" description="ANK" evidence="3">
    <location>
        <begin position="220"/>
        <end position="252"/>
    </location>
</feature>
<sequence>MACVVLPSGRQVLSAEDFAQWWEDHRELRERGACFVDLLRKEVAHREGLHFRQLRLLRGEDVLGQQDPWLKEPLVAVVQQYVKAKLGPSMKLVQAARTGDHAALSSLLDESYDPDSVDNNMRTALCVAASCGHEEVVHLLLEAGADTKKEDRGGVTPLHAAAQQGHQPVVHQLLEAGADKDRTEFGFGRTALHVASLQGHHQVAKCLLEAGASKNEKDEDGETALHHAARHGHLEVVRSLLQAGAEKHLTNFFGATPFQEATTEEVKALLRSHKMEKMSRNKPLQAYGYVADAGWLNPYPNYAQPVLLPFRSPWPQGS</sequence>
<dbReference type="AlphaFoldDB" id="A0AA36N9F4"/>
<dbReference type="Proteomes" id="UP001178507">
    <property type="component" value="Unassembled WGS sequence"/>
</dbReference>
<proteinExistence type="predicted"/>
<feature type="repeat" description="ANK" evidence="3">
    <location>
        <begin position="153"/>
        <end position="185"/>
    </location>
</feature>
<gene>
    <name evidence="4" type="ORF">EVOR1521_LOCUS21562</name>
</gene>
<dbReference type="SMART" id="SM00248">
    <property type="entry name" value="ANK"/>
    <property type="match status" value="4"/>
</dbReference>
<dbReference type="PROSITE" id="PS50088">
    <property type="entry name" value="ANK_REPEAT"/>
    <property type="match status" value="4"/>
</dbReference>
<dbReference type="InterPro" id="IPR036770">
    <property type="entry name" value="Ankyrin_rpt-contain_sf"/>
</dbReference>
<comment type="caution">
    <text evidence="4">The sequence shown here is derived from an EMBL/GenBank/DDBJ whole genome shotgun (WGS) entry which is preliminary data.</text>
</comment>
<dbReference type="PRINTS" id="PR01415">
    <property type="entry name" value="ANKYRIN"/>
</dbReference>
<dbReference type="InterPro" id="IPR002110">
    <property type="entry name" value="Ankyrin_rpt"/>
</dbReference>
<name>A0AA36N9F4_9DINO</name>
<feature type="repeat" description="ANK" evidence="3">
    <location>
        <begin position="120"/>
        <end position="152"/>
    </location>
</feature>
<accession>A0AA36N9F4</accession>
<evidence type="ECO:0000256" key="3">
    <source>
        <dbReference type="PROSITE-ProRule" id="PRU00023"/>
    </source>
</evidence>
<keyword evidence="5" id="KW-1185">Reference proteome</keyword>
<evidence type="ECO:0000313" key="4">
    <source>
        <dbReference type="EMBL" id="CAJ1397579.1"/>
    </source>
</evidence>
<dbReference type="Gene3D" id="1.25.40.20">
    <property type="entry name" value="Ankyrin repeat-containing domain"/>
    <property type="match status" value="2"/>
</dbReference>
<dbReference type="PANTHER" id="PTHR24171">
    <property type="entry name" value="ANKYRIN REPEAT DOMAIN-CONTAINING PROTEIN 39-RELATED"/>
    <property type="match status" value="1"/>
</dbReference>
<organism evidence="4 5">
    <name type="scientific">Effrenium voratum</name>
    <dbReference type="NCBI Taxonomy" id="2562239"/>
    <lineage>
        <taxon>Eukaryota</taxon>
        <taxon>Sar</taxon>
        <taxon>Alveolata</taxon>
        <taxon>Dinophyceae</taxon>
        <taxon>Suessiales</taxon>
        <taxon>Symbiodiniaceae</taxon>
        <taxon>Effrenium</taxon>
    </lineage>
</organism>
<evidence type="ECO:0000256" key="2">
    <source>
        <dbReference type="ARBA" id="ARBA00023043"/>
    </source>
</evidence>
<dbReference type="SUPFAM" id="SSF48403">
    <property type="entry name" value="Ankyrin repeat"/>
    <property type="match status" value="1"/>
</dbReference>